<dbReference type="EMBL" id="VLTO01000040">
    <property type="protein sequence ID" value="KAA0172921.1"/>
    <property type="molecule type" value="Genomic_DNA"/>
</dbReference>
<dbReference type="Pfam" id="PF14678">
    <property type="entry name" value="FANCI_S4"/>
    <property type="match status" value="1"/>
</dbReference>
<feature type="region of interest" description="Disordered" evidence="1">
    <location>
        <begin position="312"/>
        <end position="333"/>
    </location>
</feature>
<dbReference type="AlphaFoldDB" id="A0A5A8DV95"/>
<reference evidence="6 7" key="1">
    <citation type="submission" date="2019-07" db="EMBL/GenBank/DDBJ databases">
        <title>Genomes of Cafeteria roenbergensis.</title>
        <authorList>
            <person name="Fischer M.G."/>
            <person name="Hackl T."/>
            <person name="Roman M."/>
        </authorList>
    </citation>
    <scope>NUCLEOTIDE SEQUENCE [LARGE SCALE GENOMIC DNA]</scope>
    <source>
        <strain evidence="3 7">BVI</strain>
        <strain evidence="4 8">Cflag</strain>
        <strain evidence="5 6">E4-10P</strain>
    </source>
</reference>
<evidence type="ECO:0000313" key="6">
    <source>
        <dbReference type="Proteomes" id="UP000322899"/>
    </source>
</evidence>
<accession>A0A5A8DV95</accession>
<dbReference type="EMBL" id="VLTN01000045">
    <property type="protein sequence ID" value="KAA0149210.1"/>
    <property type="molecule type" value="Genomic_DNA"/>
</dbReference>
<dbReference type="Proteomes" id="UP000323011">
    <property type="component" value="Unassembled WGS sequence"/>
</dbReference>
<dbReference type="InterPro" id="IPR029314">
    <property type="entry name" value="FANCI_S4"/>
</dbReference>
<dbReference type="Proteomes" id="UP000322899">
    <property type="component" value="Unassembled WGS sequence"/>
</dbReference>
<comment type="caution">
    <text evidence="4">The sequence shown here is derived from an EMBL/GenBank/DDBJ whole genome shotgun (WGS) entry which is preliminary data.</text>
</comment>
<evidence type="ECO:0000313" key="5">
    <source>
        <dbReference type="EMBL" id="KAA0172921.1"/>
    </source>
</evidence>
<feature type="domain" description="FANCI solenoid 4" evidence="2">
    <location>
        <begin position="232"/>
        <end position="387"/>
    </location>
</feature>
<protein>
    <recommendedName>
        <fullName evidence="2">FANCI solenoid 4 domain-containing protein</fullName>
    </recommendedName>
</protein>
<sequence length="396" mass="41972">MLVEASFAGAVQTPEEVLALGEPLAAGARWVHSRFGRLCDKKEFRVATAMLPLLKLVTSVLPPTDLPFHRAAALRVLVAADSMPVGLCSAVMQWSLRLDGRADDDADLPRAPAAGYSAGSLSVTPHKVLRDVGIAAELARFLRDAFVEFESAAVTECPELVGAPSELPFASINVPNAPAAVQAVLDRLRLEVAGLVSATDLCGRLESRRALDVELDPEGGAITDHEVGLRLRVLRRGTVLAAAIMPLMGRRLDPASSDKLLGLLTALYSSLAGALPPSWHGGLPHAVREMATVVCTGLTQQVYRLALDLSNRESGGDGSDDESPAKRPAGARRRAKRILSAMPALVRAVESLETTLLRLAEAAGDSTILVQLRRSTSRDIQVDSARVADALGRTST</sequence>
<evidence type="ECO:0000313" key="4">
    <source>
        <dbReference type="EMBL" id="KAA0168594.1"/>
    </source>
</evidence>
<dbReference type="OrthoDB" id="10569058at2759"/>
<dbReference type="Proteomes" id="UP000325113">
    <property type="component" value="Unassembled WGS sequence"/>
</dbReference>
<keyword evidence="7" id="KW-1185">Reference proteome</keyword>
<evidence type="ECO:0000313" key="7">
    <source>
        <dbReference type="Proteomes" id="UP000323011"/>
    </source>
</evidence>
<proteinExistence type="predicted"/>
<evidence type="ECO:0000313" key="3">
    <source>
        <dbReference type="EMBL" id="KAA0149210.1"/>
    </source>
</evidence>
<evidence type="ECO:0000313" key="8">
    <source>
        <dbReference type="Proteomes" id="UP000325113"/>
    </source>
</evidence>
<name>A0A5A8DV95_CAFRO</name>
<gene>
    <name evidence="5" type="ORF">FNF27_05558</name>
    <name evidence="3" type="ORF">FNF29_06097</name>
    <name evidence="4" type="ORF">FNF31_00474</name>
</gene>
<organism evidence="4 8">
    <name type="scientific">Cafeteria roenbergensis</name>
    <name type="common">Marine flagellate</name>
    <dbReference type="NCBI Taxonomy" id="33653"/>
    <lineage>
        <taxon>Eukaryota</taxon>
        <taxon>Sar</taxon>
        <taxon>Stramenopiles</taxon>
        <taxon>Bigyra</taxon>
        <taxon>Opalozoa</taxon>
        <taxon>Bicosoecida</taxon>
        <taxon>Cafeteriaceae</taxon>
        <taxon>Cafeteria</taxon>
    </lineage>
</organism>
<dbReference type="EMBL" id="VLTM01000002">
    <property type="protein sequence ID" value="KAA0168594.1"/>
    <property type="molecule type" value="Genomic_DNA"/>
</dbReference>
<evidence type="ECO:0000259" key="2">
    <source>
        <dbReference type="Pfam" id="PF14678"/>
    </source>
</evidence>
<evidence type="ECO:0000256" key="1">
    <source>
        <dbReference type="SAM" id="MobiDB-lite"/>
    </source>
</evidence>